<sequence>MIRGINGGSHILVSNTYESKPHISPGSLSAGMVRYNSNMDCLEVYDGISWFTIGTAQPTVELSPMARQAVDWAIRKQREDDELEALMKKHPGLKDLHDKLEMMKVLCQEEENKK</sequence>
<proteinExistence type="predicted"/>
<organism evidence="1">
    <name type="scientific">uncultured Caudovirales phage</name>
    <dbReference type="NCBI Taxonomy" id="2100421"/>
    <lineage>
        <taxon>Viruses</taxon>
        <taxon>Duplodnaviria</taxon>
        <taxon>Heunggongvirae</taxon>
        <taxon>Uroviricota</taxon>
        <taxon>Caudoviricetes</taxon>
        <taxon>Peduoviridae</taxon>
        <taxon>Maltschvirus</taxon>
        <taxon>Maltschvirus maltsch</taxon>
    </lineage>
</organism>
<reference evidence="1" key="1">
    <citation type="submission" date="2020-04" db="EMBL/GenBank/DDBJ databases">
        <authorList>
            <person name="Chiriac C."/>
            <person name="Salcher M."/>
            <person name="Ghai R."/>
            <person name="Kavagutti S V."/>
        </authorList>
    </citation>
    <scope>NUCLEOTIDE SEQUENCE</scope>
</reference>
<protein>
    <submittedName>
        <fullName evidence="1">Uncharacterized protein</fullName>
    </submittedName>
</protein>
<gene>
    <name evidence="1" type="ORF">UFOVP257_377</name>
</gene>
<evidence type="ECO:0000313" key="1">
    <source>
        <dbReference type="EMBL" id="CAB4133655.1"/>
    </source>
</evidence>
<name>A0A6J5LHH5_9CAUD</name>
<dbReference type="EMBL" id="LR796274">
    <property type="protein sequence ID" value="CAB4133655.1"/>
    <property type="molecule type" value="Genomic_DNA"/>
</dbReference>
<accession>A0A6J5LHH5</accession>